<feature type="transmembrane region" description="Helical" evidence="6">
    <location>
        <begin position="193"/>
        <end position="226"/>
    </location>
</feature>
<feature type="transmembrane region" description="Helical" evidence="6">
    <location>
        <begin position="238"/>
        <end position="257"/>
    </location>
</feature>
<proteinExistence type="predicted"/>
<keyword evidence="5 6" id="KW-0472">Membrane</keyword>
<dbReference type="GO" id="GO:0046963">
    <property type="term" value="P:3'-phosphoadenosine 5'-phosphosulfate transport"/>
    <property type="evidence" value="ECO:0000318"/>
    <property type="project" value="GO_Central"/>
</dbReference>
<protein>
    <recommendedName>
        <fullName evidence="9">Integral membrane protein</fullName>
    </recommendedName>
</protein>
<evidence type="ECO:0000313" key="7">
    <source>
        <dbReference type="EMBL" id="EAY04432.1"/>
    </source>
</evidence>
<evidence type="ECO:0000256" key="1">
    <source>
        <dbReference type="ARBA" id="ARBA00004141"/>
    </source>
</evidence>
<comment type="subcellular location">
    <subcellularLocation>
        <location evidence="1">Membrane</location>
        <topology evidence="1">Multi-pass membrane protein</topology>
    </subcellularLocation>
</comment>
<keyword evidence="2" id="KW-0813">Transport</keyword>
<dbReference type="GO" id="GO:0000139">
    <property type="term" value="C:Golgi membrane"/>
    <property type="evidence" value="ECO:0000318"/>
    <property type="project" value="GO_Central"/>
</dbReference>
<dbReference type="STRING" id="5722.A2ESC9"/>
<evidence type="ECO:0000256" key="2">
    <source>
        <dbReference type="ARBA" id="ARBA00022448"/>
    </source>
</evidence>
<dbReference type="GO" id="GO:0005789">
    <property type="term" value="C:endoplasmic reticulum membrane"/>
    <property type="evidence" value="ECO:0000318"/>
    <property type="project" value="GO_Central"/>
</dbReference>
<dbReference type="GO" id="GO:0046964">
    <property type="term" value="F:3'-phosphoadenosine 5'-phosphosulfate transmembrane transporter activity"/>
    <property type="evidence" value="ECO:0000318"/>
    <property type="project" value="GO_Central"/>
</dbReference>
<organism evidence="7 8">
    <name type="scientific">Trichomonas vaginalis (strain ATCC PRA-98 / G3)</name>
    <dbReference type="NCBI Taxonomy" id="412133"/>
    <lineage>
        <taxon>Eukaryota</taxon>
        <taxon>Metamonada</taxon>
        <taxon>Parabasalia</taxon>
        <taxon>Trichomonadida</taxon>
        <taxon>Trichomonadidae</taxon>
        <taxon>Trichomonas</taxon>
    </lineage>
</organism>
<dbReference type="VEuPathDB" id="TrichDB:TVAG_396180"/>
<reference evidence="7" key="1">
    <citation type="submission" date="2006-10" db="EMBL/GenBank/DDBJ databases">
        <authorList>
            <person name="Amadeo P."/>
            <person name="Zhao Q."/>
            <person name="Wortman J."/>
            <person name="Fraser-Liggett C."/>
            <person name="Carlton J."/>
        </authorList>
    </citation>
    <scope>NUCLEOTIDE SEQUENCE</scope>
    <source>
        <strain evidence="7">G3</strain>
    </source>
</reference>
<evidence type="ECO:0000256" key="5">
    <source>
        <dbReference type="ARBA" id="ARBA00023136"/>
    </source>
</evidence>
<evidence type="ECO:0008006" key="9">
    <source>
        <dbReference type="Google" id="ProtNLM"/>
    </source>
</evidence>
<feature type="transmembrane region" description="Helical" evidence="6">
    <location>
        <begin position="36"/>
        <end position="56"/>
    </location>
</feature>
<dbReference type="PANTHER" id="PTHR10778:SF8">
    <property type="entry name" value="ADENOSINE 3'-PHOSPHO 5'-PHOSPHOSULFATE TRANSPORTER 2"/>
    <property type="match status" value="1"/>
</dbReference>
<dbReference type="InParanoid" id="A2ESC9"/>
<keyword evidence="3 6" id="KW-0812">Transmembrane</keyword>
<keyword evidence="4 6" id="KW-1133">Transmembrane helix</keyword>
<dbReference type="EMBL" id="DS113475">
    <property type="protein sequence ID" value="EAY04432.1"/>
    <property type="molecule type" value="Genomic_DNA"/>
</dbReference>
<dbReference type="InterPro" id="IPR013657">
    <property type="entry name" value="SCL35B1-4/HUT1"/>
</dbReference>
<name>A2ESC9_TRIV3</name>
<dbReference type="AlphaFoldDB" id="A2ESC9"/>
<evidence type="ECO:0000313" key="8">
    <source>
        <dbReference type="Proteomes" id="UP000001542"/>
    </source>
</evidence>
<dbReference type="eggNOG" id="KOG1582">
    <property type="taxonomic scope" value="Eukaryota"/>
</dbReference>
<dbReference type="SMR" id="A2ESC9"/>
<evidence type="ECO:0000256" key="6">
    <source>
        <dbReference type="SAM" id="Phobius"/>
    </source>
</evidence>
<accession>A2ESC9</accession>
<feature type="transmembrane region" description="Helical" evidence="6">
    <location>
        <begin position="6"/>
        <end position="29"/>
    </location>
</feature>
<feature type="transmembrane region" description="Helical" evidence="6">
    <location>
        <begin position="123"/>
        <end position="140"/>
    </location>
</feature>
<evidence type="ECO:0000256" key="4">
    <source>
        <dbReference type="ARBA" id="ARBA00022989"/>
    </source>
</evidence>
<sequence length="296" mass="32531">MITDCLFLTFMQLIGNVILTIPTLIRLLTRQQKLRVALLTYCIFATVVTLAVSLSHYASMSLSPSTQVLFKSVRLIPVIVGSIAILKQSPPTPTVVSVCFIVCGLVALAIGNFSGKTRFDRNGIAAIMLTLCLDAVFSNFAEKMLKIDGIPILELISVSYLVGSIISIASSFSSGMFQSNIDAIQNNPRVIMYLALFSIFAALGNLIFYLLIGIFGCIVATIILSLRGPIVSFIKLPKFGQLYIYAIILISVGFSLLTCSQKEEKEPDFGKYSQDNQFETVEDFKMVEEDICEEEV</sequence>
<dbReference type="KEGG" id="tva:4762292"/>
<feature type="transmembrane region" description="Helical" evidence="6">
    <location>
        <begin position="93"/>
        <end position="111"/>
    </location>
</feature>
<dbReference type="RefSeq" id="XP_001316655.1">
    <property type="nucleotide sequence ID" value="XM_001316620.1"/>
</dbReference>
<evidence type="ECO:0000256" key="3">
    <source>
        <dbReference type="ARBA" id="ARBA00022692"/>
    </source>
</evidence>
<dbReference type="GO" id="GO:0055085">
    <property type="term" value="P:transmembrane transport"/>
    <property type="evidence" value="ECO:0000318"/>
    <property type="project" value="GO_Central"/>
</dbReference>
<dbReference type="OrthoDB" id="438495at2759"/>
<dbReference type="VEuPathDB" id="TrichDB:TVAGG3_0883260"/>
<gene>
    <name evidence="7" type="ORF">TVAG_396180</name>
</gene>
<dbReference type="Proteomes" id="UP000001542">
    <property type="component" value="Unassembled WGS sequence"/>
</dbReference>
<keyword evidence="8" id="KW-1185">Reference proteome</keyword>
<dbReference type="Pfam" id="PF08449">
    <property type="entry name" value="UAA"/>
    <property type="match status" value="1"/>
</dbReference>
<feature type="transmembrane region" description="Helical" evidence="6">
    <location>
        <begin position="152"/>
        <end position="173"/>
    </location>
</feature>
<dbReference type="PANTHER" id="PTHR10778">
    <property type="entry name" value="SOLUTE CARRIER FAMILY 35 MEMBER B"/>
    <property type="match status" value="1"/>
</dbReference>
<reference evidence="7" key="2">
    <citation type="journal article" date="2007" name="Science">
        <title>Draft genome sequence of the sexually transmitted pathogen Trichomonas vaginalis.</title>
        <authorList>
            <person name="Carlton J.M."/>
            <person name="Hirt R.P."/>
            <person name="Silva J.C."/>
            <person name="Delcher A.L."/>
            <person name="Schatz M."/>
            <person name="Zhao Q."/>
            <person name="Wortman J.R."/>
            <person name="Bidwell S.L."/>
            <person name="Alsmark U.C.M."/>
            <person name="Besteiro S."/>
            <person name="Sicheritz-Ponten T."/>
            <person name="Noel C.J."/>
            <person name="Dacks J.B."/>
            <person name="Foster P.G."/>
            <person name="Simillion C."/>
            <person name="Van de Peer Y."/>
            <person name="Miranda-Saavedra D."/>
            <person name="Barton G.J."/>
            <person name="Westrop G.D."/>
            <person name="Mueller S."/>
            <person name="Dessi D."/>
            <person name="Fiori P.L."/>
            <person name="Ren Q."/>
            <person name="Paulsen I."/>
            <person name="Zhang H."/>
            <person name="Bastida-Corcuera F.D."/>
            <person name="Simoes-Barbosa A."/>
            <person name="Brown M.T."/>
            <person name="Hayes R.D."/>
            <person name="Mukherjee M."/>
            <person name="Okumura C.Y."/>
            <person name="Schneider R."/>
            <person name="Smith A.J."/>
            <person name="Vanacova S."/>
            <person name="Villalvazo M."/>
            <person name="Haas B.J."/>
            <person name="Pertea M."/>
            <person name="Feldblyum T.V."/>
            <person name="Utterback T.R."/>
            <person name="Shu C.L."/>
            <person name="Osoegawa K."/>
            <person name="de Jong P.J."/>
            <person name="Hrdy I."/>
            <person name="Horvathova L."/>
            <person name="Zubacova Z."/>
            <person name="Dolezal P."/>
            <person name="Malik S.B."/>
            <person name="Logsdon J.M. Jr."/>
            <person name="Henze K."/>
            <person name="Gupta A."/>
            <person name="Wang C.C."/>
            <person name="Dunne R.L."/>
            <person name="Upcroft J.A."/>
            <person name="Upcroft P."/>
            <person name="White O."/>
            <person name="Salzberg S.L."/>
            <person name="Tang P."/>
            <person name="Chiu C.-H."/>
            <person name="Lee Y.-S."/>
            <person name="Embley T.M."/>
            <person name="Coombs G.H."/>
            <person name="Mottram J.C."/>
            <person name="Tachezy J."/>
            <person name="Fraser-Liggett C.M."/>
            <person name="Johnson P.J."/>
        </authorList>
    </citation>
    <scope>NUCLEOTIDE SEQUENCE [LARGE SCALE GENOMIC DNA]</scope>
    <source>
        <strain evidence="7">G3</strain>
    </source>
</reference>